<evidence type="ECO:0000313" key="1">
    <source>
        <dbReference type="EMBL" id="KAH6927996.1"/>
    </source>
</evidence>
<accession>A0ACB7S253</accession>
<dbReference type="EMBL" id="CM023486">
    <property type="protein sequence ID" value="KAH6927996.1"/>
    <property type="molecule type" value="Genomic_DNA"/>
</dbReference>
<gene>
    <name evidence="1" type="ORF">HPB50_010352</name>
</gene>
<reference evidence="1" key="1">
    <citation type="submission" date="2020-05" db="EMBL/GenBank/DDBJ databases">
        <title>Large-scale comparative analyses of tick genomes elucidate their genetic diversity and vector capacities.</title>
        <authorList>
            <person name="Jia N."/>
            <person name="Wang J."/>
            <person name="Shi W."/>
            <person name="Du L."/>
            <person name="Sun Y."/>
            <person name="Zhan W."/>
            <person name="Jiang J."/>
            <person name="Wang Q."/>
            <person name="Zhang B."/>
            <person name="Ji P."/>
            <person name="Sakyi L.B."/>
            <person name="Cui X."/>
            <person name="Yuan T."/>
            <person name="Jiang B."/>
            <person name="Yang W."/>
            <person name="Lam T.T.-Y."/>
            <person name="Chang Q."/>
            <person name="Ding S."/>
            <person name="Wang X."/>
            <person name="Zhu J."/>
            <person name="Ruan X."/>
            <person name="Zhao L."/>
            <person name="Wei J."/>
            <person name="Que T."/>
            <person name="Du C."/>
            <person name="Cheng J."/>
            <person name="Dai P."/>
            <person name="Han X."/>
            <person name="Huang E."/>
            <person name="Gao Y."/>
            <person name="Liu J."/>
            <person name="Shao H."/>
            <person name="Ye R."/>
            <person name="Li L."/>
            <person name="Wei W."/>
            <person name="Wang X."/>
            <person name="Wang C."/>
            <person name="Yang T."/>
            <person name="Huo Q."/>
            <person name="Li W."/>
            <person name="Guo W."/>
            <person name="Chen H."/>
            <person name="Zhou L."/>
            <person name="Ni X."/>
            <person name="Tian J."/>
            <person name="Zhou Y."/>
            <person name="Sheng Y."/>
            <person name="Liu T."/>
            <person name="Pan Y."/>
            <person name="Xia L."/>
            <person name="Li J."/>
            <person name="Zhao F."/>
            <person name="Cao W."/>
        </authorList>
    </citation>
    <scope>NUCLEOTIDE SEQUENCE</scope>
    <source>
        <strain evidence="1">Hyas-2018</strain>
    </source>
</reference>
<sequence length="147" mass="15984">MDVDSPGPPPTPSTSSATGARKRSGQPSDADSEDTIIYDSASEESSYDSDFVPVTRRKAKRRLLVASSSSKKLEPPLIGVLRAEGCLNLVTLNATTHATPLFPCDICNHCTENWPRNRSADCHAILRYRAQRTARISCAERHLSGSL</sequence>
<organism evidence="1 2">
    <name type="scientific">Hyalomma asiaticum</name>
    <name type="common">Tick</name>
    <dbReference type="NCBI Taxonomy" id="266040"/>
    <lineage>
        <taxon>Eukaryota</taxon>
        <taxon>Metazoa</taxon>
        <taxon>Ecdysozoa</taxon>
        <taxon>Arthropoda</taxon>
        <taxon>Chelicerata</taxon>
        <taxon>Arachnida</taxon>
        <taxon>Acari</taxon>
        <taxon>Parasitiformes</taxon>
        <taxon>Ixodida</taxon>
        <taxon>Ixodoidea</taxon>
        <taxon>Ixodidae</taxon>
        <taxon>Hyalomminae</taxon>
        <taxon>Hyalomma</taxon>
    </lineage>
</organism>
<evidence type="ECO:0000313" key="2">
    <source>
        <dbReference type="Proteomes" id="UP000821845"/>
    </source>
</evidence>
<keyword evidence="2" id="KW-1185">Reference proteome</keyword>
<protein>
    <submittedName>
        <fullName evidence="1">Uncharacterized protein</fullName>
    </submittedName>
</protein>
<comment type="caution">
    <text evidence="1">The sequence shown here is derived from an EMBL/GenBank/DDBJ whole genome shotgun (WGS) entry which is preliminary data.</text>
</comment>
<proteinExistence type="predicted"/>
<dbReference type="Proteomes" id="UP000821845">
    <property type="component" value="Chromosome 6"/>
</dbReference>
<name>A0ACB7S253_HYAAI</name>